<dbReference type="HOGENOM" id="CLU_2214521_0_0_1"/>
<reference evidence="2" key="1">
    <citation type="journal article" date="2006" name="Science">
        <title>The genome of black cottonwood, Populus trichocarpa (Torr. &amp; Gray).</title>
        <authorList>
            <person name="Tuskan G.A."/>
            <person name="Difazio S."/>
            <person name="Jansson S."/>
            <person name="Bohlmann J."/>
            <person name="Grigoriev I."/>
            <person name="Hellsten U."/>
            <person name="Putnam N."/>
            <person name="Ralph S."/>
            <person name="Rombauts S."/>
            <person name="Salamov A."/>
            <person name="Schein J."/>
            <person name="Sterck L."/>
            <person name="Aerts A."/>
            <person name="Bhalerao R.R."/>
            <person name="Bhalerao R.P."/>
            <person name="Blaudez D."/>
            <person name="Boerjan W."/>
            <person name="Brun A."/>
            <person name="Brunner A."/>
            <person name="Busov V."/>
            <person name="Campbell M."/>
            <person name="Carlson J."/>
            <person name="Chalot M."/>
            <person name="Chapman J."/>
            <person name="Chen G.L."/>
            <person name="Cooper D."/>
            <person name="Coutinho P.M."/>
            <person name="Couturier J."/>
            <person name="Covert S."/>
            <person name="Cronk Q."/>
            <person name="Cunningham R."/>
            <person name="Davis J."/>
            <person name="Degroeve S."/>
            <person name="Dejardin A."/>
            <person name="Depamphilis C."/>
            <person name="Detter J."/>
            <person name="Dirks B."/>
            <person name="Dubchak I."/>
            <person name="Duplessis S."/>
            <person name="Ehlting J."/>
            <person name="Ellis B."/>
            <person name="Gendler K."/>
            <person name="Goodstein D."/>
            <person name="Gribskov M."/>
            <person name="Grimwood J."/>
            <person name="Groover A."/>
            <person name="Gunter L."/>
            <person name="Hamberger B."/>
            <person name="Heinze B."/>
            <person name="Helariutta Y."/>
            <person name="Henrissat B."/>
            <person name="Holligan D."/>
            <person name="Holt R."/>
            <person name="Huang W."/>
            <person name="Islam-Faridi N."/>
            <person name="Jones S."/>
            <person name="Jones-Rhoades M."/>
            <person name="Jorgensen R."/>
            <person name="Joshi C."/>
            <person name="Kangasjarvi J."/>
            <person name="Karlsson J."/>
            <person name="Kelleher C."/>
            <person name="Kirkpatrick R."/>
            <person name="Kirst M."/>
            <person name="Kohler A."/>
            <person name="Kalluri U."/>
            <person name="Larimer F."/>
            <person name="Leebens-Mack J."/>
            <person name="Leple J.C."/>
            <person name="Locascio P."/>
            <person name="Lou Y."/>
            <person name="Lucas S."/>
            <person name="Martin F."/>
            <person name="Montanini B."/>
            <person name="Napoli C."/>
            <person name="Nelson D.R."/>
            <person name="Nelson C."/>
            <person name="Nieminen K."/>
            <person name="Nilsson O."/>
            <person name="Pereda V."/>
            <person name="Peter G."/>
            <person name="Philippe R."/>
            <person name="Pilate G."/>
            <person name="Poliakov A."/>
            <person name="Razumovskaya J."/>
            <person name="Richardson P."/>
            <person name="Rinaldi C."/>
            <person name="Ritland K."/>
            <person name="Rouze P."/>
            <person name="Ryaboy D."/>
            <person name="Schmutz J."/>
            <person name="Schrader J."/>
            <person name="Segerman B."/>
            <person name="Shin H."/>
            <person name="Siddiqui A."/>
            <person name="Sterky F."/>
            <person name="Terry A."/>
            <person name="Tsai C.J."/>
            <person name="Uberbacher E."/>
            <person name="Unneberg P."/>
            <person name="Vahala J."/>
            <person name="Wall K."/>
            <person name="Wessler S."/>
            <person name="Yang G."/>
            <person name="Yin T."/>
            <person name="Douglas C."/>
            <person name="Marra M."/>
            <person name="Sandberg G."/>
            <person name="Van de Peer Y."/>
            <person name="Rokhsar D."/>
        </authorList>
    </citation>
    <scope>NUCLEOTIDE SEQUENCE [LARGE SCALE GENOMIC DNA]</scope>
    <source>
        <strain evidence="2">Nisqually-1</strain>
    </source>
</reference>
<dbReference type="InParanoid" id="U5GHG6"/>
<sequence>MTQPSTILDPAGKDPLPNPFWVPTPTPAQSPLGQDTERPKPKPSWVQTPTPPQPIWVLEREGYKVTNPNPNPLGSETIPQSQPPWVRTLTPNPTLLGPDTDPSWVRTEKNPHPNPF</sequence>
<feature type="compositionally biased region" description="Basic and acidic residues" evidence="1">
    <location>
        <begin position="106"/>
        <end position="116"/>
    </location>
</feature>
<protein>
    <submittedName>
        <fullName evidence="2">Uncharacterized protein</fullName>
    </submittedName>
</protein>
<dbReference type="AlphaFoldDB" id="U5GHG6"/>
<name>U5GHG6_POPTR</name>
<feature type="compositionally biased region" description="Pro residues" evidence="1">
    <location>
        <begin position="16"/>
        <end position="28"/>
    </location>
</feature>
<gene>
    <name evidence="2" type="ORF">POPTR_T142000</name>
</gene>
<evidence type="ECO:0000256" key="1">
    <source>
        <dbReference type="SAM" id="MobiDB-lite"/>
    </source>
</evidence>
<feature type="compositionally biased region" description="Polar residues" evidence="1">
    <location>
        <begin position="66"/>
        <end position="80"/>
    </location>
</feature>
<organism evidence="2">
    <name type="scientific">Populus trichocarpa</name>
    <name type="common">Western balsam poplar</name>
    <name type="synonym">Populus balsamifera subsp. trichocarpa</name>
    <dbReference type="NCBI Taxonomy" id="3694"/>
    <lineage>
        <taxon>Eukaryota</taxon>
        <taxon>Viridiplantae</taxon>
        <taxon>Streptophyta</taxon>
        <taxon>Embryophyta</taxon>
        <taxon>Tracheophyta</taxon>
        <taxon>Spermatophyta</taxon>
        <taxon>Magnoliopsida</taxon>
        <taxon>eudicotyledons</taxon>
        <taxon>Gunneridae</taxon>
        <taxon>Pentapetalae</taxon>
        <taxon>rosids</taxon>
        <taxon>fabids</taxon>
        <taxon>Malpighiales</taxon>
        <taxon>Salicaceae</taxon>
        <taxon>Saliceae</taxon>
        <taxon>Populus</taxon>
    </lineage>
</organism>
<accession>U5GHG6</accession>
<feature type="region of interest" description="Disordered" evidence="1">
    <location>
        <begin position="1"/>
        <end position="116"/>
    </location>
</feature>
<dbReference type="EMBL" id="KZ623503">
    <property type="protein sequence ID" value="PNS22469.1"/>
    <property type="molecule type" value="Genomic_DNA"/>
</dbReference>
<evidence type="ECO:0000313" key="2">
    <source>
        <dbReference type="EMBL" id="PNS22469.1"/>
    </source>
</evidence>
<proteinExistence type="predicted"/>
<reference evidence="2" key="2">
    <citation type="submission" date="2017-07" db="EMBL/GenBank/DDBJ databases">
        <title>WGS assembly of Populus trichocarpa.</title>
        <authorList>
            <person name="Tuskan G."/>
            <person name="Difazio S."/>
            <person name="Jansson S."/>
            <person name="Bohlmann J."/>
            <person name="Grigoriev I."/>
            <person name="Hellsten U."/>
            <person name="Putnam N."/>
            <person name="Ralph S."/>
            <person name="Rombauts S."/>
            <person name="Salamov A."/>
            <person name="Schein J."/>
            <person name="Sterck L."/>
            <person name="Aerts A."/>
            <person name="Bhalerao R."/>
            <person name="Bhalerao R."/>
            <person name="Blaudez D."/>
            <person name="Boerjan W."/>
            <person name="Brun A."/>
            <person name="Brunner A."/>
            <person name="Busov V."/>
            <person name="Campbell M."/>
            <person name="Carlson J."/>
            <person name="Chalot M."/>
            <person name="Chapman J."/>
            <person name="Chen G."/>
            <person name="Cooper D."/>
            <person name="Coutinho P."/>
            <person name="Couturier J."/>
            <person name="Covert S."/>
            <person name="Cronk Q."/>
            <person name="Cunningham R."/>
            <person name="Davis J."/>
            <person name="Degroeve S."/>
            <person name="Dejardin A."/>
            <person name="Depamphilis C."/>
            <person name="Detter J."/>
            <person name="Dirks B."/>
            <person name="Dubchak I."/>
            <person name="Duplessis S."/>
            <person name="Ehlting J."/>
            <person name="Ellis B."/>
            <person name="Gendler K."/>
            <person name="Goodstein D."/>
            <person name="Gribskov M."/>
            <person name="Grimwood J."/>
            <person name="Groover A."/>
            <person name="Gunter L."/>
            <person name="Hamberger B."/>
            <person name="Heinze B."/>
            <person name="Helariutta Y."/>
            <person name="Henrissat B."/>
            <person name="Holligan D."/>
            <person name="Holt R."/>
            <person name="Huang W."/>
            <person name="Islam-Faridi N."/>
            <person name="Jones S."/>
            <person name="Jones-Rhoades M."/>
            <person name="Jorgensen R."/>
            <person name="Joshi C."/>
            <person name="Kangasjarvi J."/>
            <person name="Karlsson J."/>
            <person name="Kelleher C."/>
            <person name="Kirkpatrick R."/>
            <person name="Kirst M."/>
            <person name="Kohler A."/>
            <person name="Kalluri U."/>
            <person name="Larimer F."/>
            <person name="Leebens-Mack J."/>
            <person name="Leple J."/>
            <person name="Locascio P."/>
            <person name="Lou Y."/>
            <person name="Lucas S."/>
            <person name="Martin F."/>
            <person name="Montanini B."/>
            <person name="Napoli C."/>
            <person name="Nelson D."/>
            <person name="Nelson C."/>
            <person name="Nieminen K."/>
            <person name="Nilsson O."/>
            <person name="Pereda V."/>
            <person name="Peter G."/>
            <person name="Philippe R."/>
            <person name="Pilate G."/>
            <person name="Poliakov A."/>
            <person name="Razumovskaya J."/>
            <person name="Richardson P."/>
            <person name="Rinaldi C."/>
            <person name="Ritland K."/>
            <person name="Rouze P."/>
            <person name="Ryaboy D."/>
            <person name="Schmutz J."/>
            <person name="Schrader J."/>
            <person name="Segerman B."/>
            <person name="Shin H."/>
            <person name="Siddiqui A."/>
            <person name="Sterky F."/>
            <person name="Terry A."/>
            <person name="Tsai C."/>
            <person name="Uberbacher E."/>
            <person name="Unneberg P."/>
            <person name="Vahala J."/>
            <person name="Wall K."/>
            <person name="Wessler S."/>
            <person name="Yang G."/>
            <person name="Yin T."/>
            <person name="Douglas C."/>
            <person name="Marra M."/>
            <person name="Sandberg G."/>
            <person name="Van De Peer Y."/>
            <person name="Rokhsar D."/>
        </authorList>
    </citation>
    <scope>NUCLEOTIDE SEQUENCE</scope>
    <source>
        <strain evidence="2">Nisqually-1</strain>
    </source>
</reference>